<feature type="binding site" evidence="12">
    <location>
        <position position="184"/>
    </location>
    <ligand>
        <name>a divalent metal cation</name>
        <dbReference type="ChEBI" id="CHEBI:60240"/>
    </ligand>
</feature>
<dbReference type="GO" id="GO:0046872">
    <property type="term" value="F:metal ion binding"/>
    <property type="evidence" value="ECO:0007669"/>
    <property type="project" value="UniProtKB-KW"/>
</dbReference>
<evidence type="ECO:0000256" key="3">
    <source>
        <dbReference type="ARBA" id="ARBA00004065"/>
    </source>
</evidence>
<evidence type="ECO:0000256" key="12">
    <source>
        <dbReference type="PROSITE-ProRule" id="PRU01319"/>
    </source>
</evidence>
<comment type="cofactor">
    <cofactor evidence="2">
        <name>Mg(2+)</name>
        <dbReference type="ChEBI" id="CHEBI:18420"/>
    </cofactor>
</comment>
<evidence type="ECO:0000256" key="7">
    <source>
        <dbReference type="ARBA" id="ARBA00022722"/>
    </source>
</evidence>
<evidence type="ECO:0000256" key="10">
    <source>
        <dbReference type="ARBA" id="ARBA00022801"/>
    </source>
</evidence>
<gene>
    <name evidence="15" type="ORF">C7457_0749</name>
</gene>
<keyword evidence="6" id="KW-0963">Cytoplasm</keyword>
<evidence type="ECO:0000256" key="4">
    <source>
        <dbReference type="ARBA" id="ARBA00004496"/>
    </source>
</evidence>
<proteinExistence type="inferred from homology"/>
<dbReference type="PANTHER" id="PTHR10954">
    <property type="entry name" value="RIBONUCLEASE H2 SUBUNIT A"/>
    <property type="match status" value="1"/>
</dbReference>
<keyword evidence="10 12" id="KW-0378">Hydrolase</keyword>
<evidence type="ECO:0000256" key="8">
    <source>
        <dbReference type="ARBA" id="ARBA00022723"/>
    </source>
</evidence>
<dbReference type="Pfam" id="PF01351">
    <property type="entry name" value="RNase_HII"/>
    <property type="match status" value="1"/>
</dbReference>
<evidence type="ECO:0000256" key="1">
    <source>
        <dbReference type="ARBA" id="ARBA00000077"/>
    </source>
</evidence>
<comment type="subcellular location">
    <subcellularLocation>
        <location evidence="4">Cytoplasm</location>
    </subcellularLocation>
</comment>
<comment type="function">
    <text evidence="3 13">Endonuclease that specifically degrades the RNA of RNA-DNA hybrids.</text>
</comment>
<dbReference type="SUPFAM" id="SSF53098">
    <property type="entry name" value="Ribonuclease H-like"/>
    <property type="match status" value="1"/>
</dbReference>
<evidence type="ECO:0000313" key="16">
    <source>
        <dbReference type="Proteomes" id="UP000280881"/>
    </source>
</evidence>
<comment type="cofactor">
    <cofactor evidence="12">
        <name>Mn(2+)</name>
        <dbReference type="ChEBI" id="CHEBI:29035"/>
    </cofactor>
    <cofactor evidence="12">
        <name>Mg(2+)</name>
        <dbReference type="ChEBI" id="CHEBI:18420"/>
    </cofactor>
    <text evidence="12">Manganese or magnesium. Binds 1 divalent metal ion per monomer in the absence of substrate. May bind a second metal ion after substrate binding.</text>
</comment>
<dbReference type="RefSeq" id="WP_121170125.1">
    <property type="nucleotide sequence ID" value="NZ_RBIE01000001.1"/>
</dbReference>
<evidence type="ECO:0000256" key="13">
    <source>
        <dbReference type="RuleBase" id="RU003515"/>
    </source>
</evidence>
<dbReference type="AlphaFoldDB" id="A0A420W9B8"/>
<dbReference type="InterPro" id="IPR004641">
    <property type="entry name" value="RNase_HIII"/>
</dbReference>
<dbReference type="Gene3D" id="3.30.310.10">
    <property type="entry name" value="TATA-Binding Protein"/>
    <property type="match status" value="1"/>
</dbReference>
<feature type="domain" description="RNase H type-2" evidence="14">
    <location>
        <begin position="76"/>
        <end position="272"/>
    </location>
</feature>
<dbReference type="EC" id="3.1.26.4" evidence="13"/>
<keyword evidence="11" id="KW-0460">Magnesium</keyword>
<keyword evidence="9 12" id="KW-0255">Endonuclease</keyword>
<dbReference type="Gene3D" id="3.30.420.10">
    <property type="entry name" value="Ribonuclease H-like superfamily/Ribonuclease H"/>
    <property type="match status" value="1"/>
</dbReference>
<dbReference type="PROSITE" id="PS51975">
    <property type="entry name" value="RNASE_H_2"/>
    <property type="match status" value="1"/>
</dbReference>
<dbReference type="EMBL" id="RBIE01000001">
    <property type="protein sequence ID" value="RKQ63865.1"/>
    <property type="molecule type" value="Genomic_DNA"/>
</dbReference>
<accession>A0A420W9B8</accession>
<dbReference type="Proteomes" id="UP000280881">
    <property type="component" value="Unassembled WGS sequence"/>
</dbReference>
<dbReference type="GO" id="GO:0043137">
    <property type="term" value="P:DNA replication, removal of RNA primer"/>
    <property type="evidence" value="ECO:0007669"/>
    <property type="project" value="TreeGrafter"/>
</dbReference>
<feature type="binding site" evidence="12">
    <location>
        <position position="82"/>
    </location>
    <ligand>
        <name>a divalent metal cation</name>
        <dbReference type="ChEBI" id="CHEBI:60240"/>
    </ligand>
</feature>
<comment type="caution">
    <text evidence="15">The sequence shown here is derived from an EMBL/GenBank/DDBJ whole genome shotgun (WGS) entry which is preliminary data.</text>
</comment>
<keyword evidence="16" id="KW-1185">Reference proteome</keyword>
<dbReference type="InterPro" id="IPR036397">
    <property type="entry name" value="RNaseH_sf"/>
</dbReference>
<comment type="catalytic activity">
    <reaction evidence="1 12 13">
        <text>Endonucleolytic cleavage to 5'-phosphomonoester.</text>
        <dbReference type="EC" id="3.1.26.4"/>
    </reaction>
</comment>
<protein>
    <recommendedName>
        <fullName evidence="13">Ribonuclease</fullName>
        <ecNumber evidence="13">3.1.26.4</ecNumber>
    </recommendedName>
</protein>
<dbReference type="GO" id="GO:0032299">
    <property type="term" value="C:ribonuclease H2 complex"/>
    <property type="evidence" value="ECO:0007669"/>
    <property type="project" value="TreeGrafter"/>
</dbReference>
<dbReference type="GO" id="GO:0004523">
    <property type="term" value="F:RNA-DNA hybrid ribonuclease activity"/>
    <property type="evidence" value="ECO:0007669"/>
    <property type="project" value="UniProtKB-UniRule"/>
</dbReference>
<dbReference type="GO" id="GO:0005737">
    <property type="term" value="C:cytoplasm"/>
    <property type="evidence" value="ECO:0007669"/>
    <property type="project" value="UniProtKB-SubCell"/>
</dbReference>
<reference evidence="15 16" key="1">
    <citation type="submission" date="2018-10" db="EMBL/GenBank/DDBJ databases">
        <title>Genomic Encyclopedia of Type Strains, Phase IV (KMG-IV): sequencing the most valuable type-strain genomes for metagenomic binning, comparative biology and taxonomic classification.</title>
        <authorList>
            <person name="Goeker M."/>
        </authorList>
    </citation>
    <scope>NUCLEOTIDE SEQUENCE [LARGE SCALE GENOMIC DNA]</scope>
    <source>
        <strain evidence="15 16">DSM 15521</strain>
    </source>
</reference>
<dbReference type="GO" id="GO:0003723">
    <property type="term" value="F:RNA binding"/>
    <property type="evidence" value="ECO:0007669"/>
    <property type="project" value="UniProtKB-UniRule"/>
</dbReference>
<dbReference type="InterPro" id="IPR001352">
    <property type="entry name" value="RNase_HII/HIII"/>
</dbReference>
<dbReference type="OrthoDB" id="9777935at2"/>
<evidence type="ECO:0000256" key="5">
    <source>
        <dbReference type="ARBA" id="ARBA00008378"/>
    </source>
</evidence>
<evidence type="ECO:0000256" key="9">
    <source>
        <dbReference type="ARBA" id="ARBA00022759"/>
    </source>
</evidence>
<keyword evidence="7 12" id="KW-0540">Nuclease</keyword>
<dbReference type="CDD" id="cd06590">
    <property type="entry name" value="RNase_HII_bacteria_HIII_like"/>
    <property type="match status" value="1"/>
</dbReference>
<feature type="binding site" evidence="12">
    <location>
        <position position="83"/>
    </location>
    <ligand>
        <name>a divalent metal cation</name>
        <dbReference type="ChEBI" id="CHEBI:60240"/>
    </ligand>
</feature>
<comment type="similarity">
    <text evidence="5">Belongs to the RNase HII family. RnhC subfamily.</text>
</comment>
<evidence type="ECO:0000256" key="11">
    <source>
        <dbReference type="ARBA" id="ARBA00022842"/>
    </source>
</evidence>
<dbReference type="InterPro" id="IPR024567">
    <property type="entry name" value="RNase_HII/HIII_dom"/>
</dbReference>
<organism evidence="15 16">
    <name type="scientific">Thermovibrio guaymasensis</name>
    <dbReference type="NCBI Taxonomy" id="240167"/>
    <lineage>
        <taxon>Bacteria</taxon>
        <taxon>Pseudomonadati</taxon>
        <taxon>Aquificota</taxon>
        <taxon>Aquificia</taxon>
        <taxon>Desulfurobacteriales</taxon>
        <taxon>Desulfurobacteriaceae</taxon>
        <taxon>Thermovibrio</taxon>
    </lineage>
</organism>
<evidence type="ECO:0000256" key="6">
    <source>
        <dbReference type="ARBA" id="ARBA00022490"/>
    </source>
</evidence>
<sequence>MKVRKEEVKRVIEKLREIGGKEEEPPKGVAARFRFGGGIVQVYHTGSITFSGKEREKVESEVVKALSEEVLRGREFPIVGCDEAGKGEFFGPLVVACVWADRNKYRQLLKLGVKDSKRLDERRIPKLSEEIKNTCHGRVKVLMPEEYNRLYRKYRNQNRLLEEVYLEILKELLKKHGAKVVVIDKFSKSIGERLKEEFPEVEIVAIPKGEDEPVVAAASIVAKAERLKKLRKMSQELGRKVKEGNLENRELLKEIPKEIRYRFVKEHFNVED</sequence>
<evidence type="ECO:0000256" key="2">
    <source>
        <dbReference type="ARBA" id="ARBA00001946"/>
    </source>
</evidence>
<evidence type="ECO:0000259" key="14">
    <source>
        <dbReference type="PROSITE" id="PS51975"/>
    </source>
</evidence>
<dbReference type="NCBIfam" id="TIGR00716">
    <property type="entry name" value="rnhC"/>
    <property type="match status" value="1"/>
</dbReference>
<dbReference type="InterPro" id="IPR012295">
    <property type="entry name" value="TBP_dom_sf"/>
</dbReference>
<dbReference type="PANTHER" id="PTHR10954:SF23">
    <property type="entry name" value="RIBONUCLEASE"/>
    <property type="match status" value="1"/>
</dbReference>
<keyword evidence="8 12" id="KW-0479">Metal-binding</keyword>
<name>A0A420W9B8_9BACT</name>
<dbReference type="InterPro" id="IPR012337">
    <property type="entry name" value="RNaseH-like_sf"/>
</dbReference>
<dbReference type="GO" id="GO:0006298">
    <property type="term" value="P:mismatch repair"/>
    <property type="evidence" value="ECO:0007669"/>
    <property type="project" value="TreeGrafter"/>
</dbReference>
<evidence type="ECO:0000313" key="15">
    <source>
        <dbReference type="EMBL" id="RKQ63865.1"/>
    </source>
</evidence>